<dbReference type="InterPro" id="IPR036188">
    <property type="entry name" value="FAD/NAD-bd_sf"/>
</dbReference>
<feature type="domain" description="Amine oxidase" evidence="4">
    <location>
        <begin position="18"/>
        <end position="329"/>
    </location>
</feature>
<dbReference type="Proteomes" id="UP000295414">
    <property type="component" value="Unassembled WGS sequence"/>
</dbReference>
<comment type="function">
    <text evidence="1">Probable oxidoreductase that may play a role as regulator of mitochondrial function.</text>
</comment>
<accession>A0A4R3N501</accession>
<name>A0A4R3N501_9GAMM</name>
<gene>
    <name evidence="5" type="ORF">EDC34_10858</name>
</gene>
<proteinExistence type="predicted"/>
<reference evidence="5 6" key="1">
    <citation type="submission" date="2019-03" db="EMBL/GenBank/DDBJ databases">
        <title>Genomic Encyclopedia of Type Strains, Phase IV (KMG-IV): sequencing the most valuable type-strain genomes for metagenomic binning, comparative biology and taxonomic classification.</title>
        <authorList>
            <person name="Goeker M."/>
        </authorList>
    </citation>
    <scope>NUCLEOTIDE SEQUENCE [LARGE SCALE GENOMIC DNA]</scope>
    <source>
        <strain evidence="5 6">DSM 13605</strain>
    </source>
</reference>
<dbReference type="SUPFAM" id="SSF51905">
    <property type="entry name" value="FAD/NAD(P)-binding domain"/>
    <property type="match status" value="1"/>
</dbReference>
<protein>
    <recommendedName>
        <fullName evidence="3">Pyridine nucleotide-disulfide oxidoreductase domain-containing protein 2</fullName>
    </recommendedName>
</protein>
<evidence type="ECO:0000256" key="1">
    <source>
        <dbReference type="ARBA" id="ARBA00037217"/>
    </source>
</evidence>
<dbReference type="PANTHER" id="PTHR10668">
    <property type="entry name" value="PHYTOENE DEHYDROGENASE"/>
    <property type="match status" value="1"/>
</dbReference>
<dbReference type="EMBL" id="SMAP01000008">
    <property type="protein sequence ID" value="TCT21839.1"/>
    <property type="molecule type" value="Genomic_DNA"/>
</dbReference>
<evidence type="ECO:0000256" key="2">
    <source>
        <dbReference type="ARBA" id="ARBA00038825"/>
    </source>
</evidence>
<dbReference type="Pfam" id="PF01593">
    <property type="entry name" value="Amino_oxidase"/>
    <property type="match status" value="1"/>
</dbReference>
<evidence type="ECO:0000256" key="3">
    <source>
        <dbReference type="ARBA" id="ARBA00040298"/>
    </source>
</evidence>
<dbReference type="RefSeq" id="WP_114960689.1">
    <property type="nucleotide sequence ID" value="NZ_MSZW01000006.1"/>
</dbReference>
<organism evidence="5 6">
    <name type="scientific">Thermomonas haemolytica</name>
    <dbReference type="NCBI Taxonomy" id="141949"/>
    <lineage>
        <taxon>Bacteria</taxon>
        <taxon>Pseudomonadati</taxon>
        <taxon>Pseudomonadota</taxon>
        <taxon>Gammaproteobacteria</taxon>
        <taxon>Lysobacterales</taxon>
        <taxon>Lysobacteraceae</taxon>
        <taxon>Thermomonas</taxon>
    </lineage>
</organism>
<dbReference type="AlphaFoldDB" id="A0A4R3N501"/>
<evidence type="ECO:0000313" key="6">
    <source>
        <dbReference type="Proteomes" id="UP000295414"/>
    </source>
</evidence>
<dbReference type="Gene3D" id="3.50.50.60">
    <property type="entry name" value="FAD/NAD(P)-binding domain"/>
    <property type="match status" value="2"/>
</dbReference>
<dbReference type="PANTHER" id="PTHR10668:SF103">
    <property type="entry name" value="PYRIDINE NUCLEOTIDE-DISULFIDE OXIDOREDUCTASE DOMAIN-CONTAINING PROTEIN 2"/>
    <property type="match status" value="1"/>
</dbReference>
<dbReference type="OrthoDB" id="9774675at2"/>
<evidence type="ECO:0000313" key="5">
    <source>
        <dbReference type="EMBL" id="TCT21839.1"/>
    </source>
</evidence>
<comment type="caution">
    <text evidence="5">The sequence shown here is derived from an EMBL/GenBank/DDBJ whole genome shotgun (WGS) entry which is preliminary data.</text>
</comment>
<sequence length="542" mass="58819">MPATCNDDVLILGGGHNGLVCAAYLAGAGLKVRVLERRHIVGGAAVTEEFHPGFRNSVASYTVSLLNPAVIRDLRLHAHGLRVVERPYANFLPLPDGRSFRLGGEHTHSEVAKWSARDAQRLPEYYAMLDRIVVVLRELMRRTPPNVSNRFVLADWLNSIAVGRQLKALDMRSRRDLLDLFTKSAGELLDDWFEGEPLKAALGWDSVVGNFASPYTPGSAYVLLHHVFGEVNGKAGAWGHAIGGMGAITQAMRKECEARGVAIETGAEVVKLLVSDGKAVGVALADGRELRAATVASNLNPKLLYTQLVEPGQLDDDTAQRIRRYRCGSGTFRMNVALSELPDFTAMPGTRLQPHHQSGILIGPSLRYFEQAYFDAKSRAHNPGWARQPIVEVVISSTLDDTLAPPGQHVASLFCQHVNPTLADEDGGWDAHRDTVAKLMIDTVNAYAPNFARSVLGYEALSPLDLERRIGLVGGDIFHGALGLDQMFSARPLLGQGAYRGAFRGLYLCGSGSHPGGGVTGLPGRNAAREILRDLRRGPRPD</sequence>
<evidence type="ECO:0000259" key="4">
    <source>
        <dbReference type="Pfam" id="PF01593"/>
    </source>
</evidence>
<comment type="subunit">
    <text evidence="2">Interacts with COX5B; this interaction may contribute to localize PYROXD2 to the inner face of the inner mitochondrial membrane.</text>
</comment>
<keyword evidence="6" id="KW-1185">Reference proteome</keyword>
<dbReference type="GO" id="GO:0016491">
    <property type="term" value="F:oxidoreductase activity"/>
    <property type="evidence" value="ECO:0007669"/>
    <property type="project" value="InterPro"/>
</dbReference>
<dbReference type="InterPro" id="IPR002937">
    <property type="entry name" value="Amino_oxidase"/>
</dbReference>